<evidence type="ECO:0000256" key="6">
    <source>
        <dbReference type="ARBA" id="ARBA00022801"/>
    </source>
</evidence>
<evidence type="ECO:0000256" key="5">
    <source>
        <dbReference type="ARBA" id="ARBA00022741"/>
    </source>
</evidence>
<dbReference type="Gene3D" id="1.10.40.50">
    <property type="entry name" value="Probable gtpase engc, domain 3"/>
    <property type="match status" value="1"/>
</dbReference>
<feature type="domain" description="CP-type G" evidence="11">
    <location>
        <begin position="95"/>
        <end position="254"/>
    </location>
</feature>
<dbReference type="EMBL" id="CAEZUN010000007">
    <property type="protein sequence ID" value="CAB4591721.1"/>
    <property type="molecule type" value="Genomic_DNA"/>
</dbReference>
<gene>
    <name evidence="12" type="ORF">UFOPK1826_00099</name>
    <name evidence="13" type="ORF">UFOPK2292_00772</name>
</gene>
<dbReference type="PROSITE" id="PS50936">
    <property type="entry name" value="ENGC_GTPASE"/>
    <property type="match status" value="1"/>
</dbReference>
<dbReference type="PANTHER" id="PTHR32120:SF10">
    <property type="entry name" value="SMALL RIBOSOMAL SUBUNIT BIOGENESIS GTPASE RSGA"/>
    <property type="match status" value="1"/>
</dbReference>
<dbReference type="PANTHER" id="PTHR32120">
    <property type="entry name" value="SMALL RIBOSOMAL SUBUNIT BIOGENESIS GTPASE RSGA"/>
    <property type="match status" value="1"/>
</dbReference>
<keyword evidence="8" id="KW-0694">RNA-binding</keyword>
<evidence type="ECO:0000256" key="4">
    <source>
        <dbReference type="ARBA" id="ARBA00022730"/>
    </source>
</evidence>
<dbReference type="InterPro" id="IPR030378">
    <property type="entry name" value="G_CP_dom"/>
</dbReference>
<accession>A0A6J6FSQ4</accession>
<evidence type="ECO:0000259" key="10">
    <source>
        <dbReference type="PROSITE" id="PS50936"/>
    </source>
</evidence>
<protein>
    <submittedName>
        <fullName evidence="12">Unannotated protein</fullName>
    </submittedName>
</protein>
<dbReference type="InterPro" id="IPR004881">
    <property type="entry name" value="Ribosome_biogen_GTPase_RsgA"/>
</dbReference>
<dbReference type="Gene3D" id="3.40.50.300">
    <property type="entry name" value="P-loop containing nucleotide triphosphate hydrolases"/>
    <property type="match status" value="1"/>
</dbReference>
<dbReference type="NCBIfam" id="TIGR00157">
    <property type="entry name" value="ribosome small subunit-dependent GTPase A"/>
    <property type="match status" value="1"/>
</dbReference>
<keyword evidence="7" id="KW-0862">Zinc</keyword>
<evidence type="ECO:0000313" key="13">
    <source>
        <dbReference type="EMBL" id="CAB4670372.1"/>
    </source>
</evidence>
<evidence type="ECO:0000256" key="9">
    <source>
        <dbReference type="ARBA" id="ARBA00023134"/>
    </source>
</evidence>
<sequence length="339" mass="36941">MRHNLLALGWNNAFEDAAKKIDVTFIIGRVSRLDRGWSTIKVSASSEADGLIRVRNIGADVAVGDWVAVAPDLDRVEQVLPRYSALIRRASSDAVRAEQHAVAANIDTVFIVHAATNESNERRVERELVLAFDSGAVPVLVLTKNDLLEATEHIAALRNVARVCGIACHVVSGLTGEGLDELAKYGENNKSIAILGASGVGKSTLVNRLVGTTNQQVGEVREGDQRGRHTTVAADLVALPNGGWLIDTPGLRALNLWTSGRGIERAFADIFSLAEQCKFRDCKHQDEPNCAVVAAINRDELTIERLESMGRLVAEELALEDEQKVRVRMSNRKGMRKII</sequence>
<dbReference type="HAMAP" id="MF_01820">
    <property type="entry name" value="GTPase_RsgA"/>
    <property type="match status" value="1"/>
</dbReference>
<dbReference type="PROSITE" id="PS51721">
    <property type="entry name" value="G_CP"/>
    <property type="match status" value="1"/>
</dbReference>
<dbReference type="GO" id="GO:0019843">
    <property type="term" value="F:rRNA binding"/>
    <property type="evidence" value="ECO:0007669"/>
    <property type="project" value="UniProtKB-KW"/>
</dbReference>
<keyword evidence="5" id="KW-0547">Nucleotide-binding</keyword>
<dbReference type="GO" id="GO:0005525">
    <property type="term" value="F:GTP binding"/>
    <property type="evidence" value="ECO:0007669"/>
    <property type="project" value="UniProtKB-KW"/>
</dbReference>
<dbReference type="EMBL" id="CAEZWU010000101">
    <property type="protein sequence ID" value="CAB4670372.1"/>
    <property type="molecule type" value="Genomic_DNA"/>
</dbReference>
<keyword evidence="4" id="KW-0699">rRNA-binding</keyword>
<dbReference type="GO" id="GO:0042254">
    <property type="term" value="P:ribosome biogenesis"/>
    <property type="evidence" value="ECO:0007669"/>
    <property type="project" value="UniProtKB-KW"/>
</dbReference>
<keyword evidence="2" id="KW-0690">Ribosome biogenesis</keyword>
<keyword evidence="3" id="KW-0479">Metal-binding</keyword>
<dbReference type="GO" id="GO:0003924">
    <property type="term" value="F:GTPase activity"/>
    <property type="evidence" value="ECO:0007669"/>
    <property type="project" value="InterPro"/>
</dbReference>
<evidence type="ECO:0000256" key="8">
    <source>
        <dbReference type="ARBA" id="ARBA00022884"/>
    </source>
</evidence>
<dbReference type="GO" id="GO:0046872">
    <property type="term" value="F:metal ion binding"/>
    <property type="evidence" value="ECO:0007669"/>
    <property type="project" value="UniProtKB-KW"/>
</dbReference>
<evidence type="ECO:0000256" key="2">
    <source>
        <dbReference type="ARBA" id="ARBA00022517"/>
    </source>
</evidence>
<keyword evidence="1" id="KW-0963">Cytoplasm</keyword>
<dbReference type="Pfam" id="PF03193">
    <property type="entry name" value="RsgA_GTPase"/>
    <property type="match status" value="1"/>
</dbReference>
<evidence type="ECO:0000256" key="3">
    <source>
        <dbReference type="ARBA" id="ARBA00022723"/>
    </source>
</evidence>
<feature type="domain" description="EngC GTPase" evidence="10">
    <location>
        <begin position="104"/>
        <end position="252"/>
    </location>
</feature>
<evidence type="ECO:0000256" key="1">
    <source>
        <dbReference type="ARBA" id="ARBA00022490"/>
    </source>
</evidence>
<proteinExistence type="inferred from homology"/>
<keyword evidence="9" id="KW-0342">GTP-binding</keyword>
<dbReference type="CDD" id="cd01854">
    <property type="entry name" value="YjeQ_EngC"/>
    <property type="match status" value="1"/>
</dbReference>
<reference evidence="12" key="1">
    <citation type="submission" date="2020-05" db="EMBL/GenBank/DDBJ databases">
        <authorList>
            <person name="Chiriac C."/>
            <person name="Salcher M."/>
            <person name="Ghai R."/>
            <person name="Kavagutti S V."/>
        </authorList>
    </citation>
    <scope>NUCLEOTIDE SEQUENCE</scope>
</reference>
<keyword evidence="6" id="KW-0378">Hydrolase</keyword>
<evidence type="ECO:0000259" key="11">
    <source>
        <dbReference type="PROSITE" id="PS51721"/>
    </source>
</evidence>
<name>A0A6J6FSQ4_9ZZZZ</name>
<dbReference type="InterPro" id="IPR027417">
    <property type="entry name" value="P-loop_NTPase"/>
</dbReference>
<organism evidence="12">
    <name type="scientific">freshwater metagenome</name>
    <dbReference type="NCBI Taxonomy" id="449393"/>
    <lineage>
        <taxon>unclassified sequences</taxon>
        <taxon>metagenomes</taxon>
        <taxon>ecological metagenomes</taxon>
    </lineage>
</organism>
<evidence type="ECO:0000313" key="12">
    <source>
        <dbReference type="EMBL" id="CAB4591721.1"/>
    </source>
</evidence>
<dbReference type="InterPro" id="IPR010914">
    <property type="entry name" value="RsgA_GTPase_dom"/>
</dbReference>
<dbReference type="AlphaFoldDB" id="A0A6J6FSQ4"/>
<dbReference type="SUPFAM" id="SSF52540">
    <property type="entry name" value="P-loop containing nucleoside triphosphate hydrolases"/>
    <property type="match status" value="1"/>
</dbReference>
<evidence type="ECO:0000256" key="7">
    <source>
        <dbReference type="ARBA" id="ARBA00022833"/>
    </source>
</evidence>